<name>A0AA88XDN5_PINIB</name>
<protein>
    <submittedName>
        <fullName evidence="2">Uncharacterized protein</fullName>
    </submittedName>
</protein>
<gene>
    <name evidence="2" type="ORF">FSP39_022292</name>
</gene>
<evidence type="ECO:0000313" key="3">
    <source>
        <dbReference type="Proteomes" id="UP001186944"/>
    </source>
</evidence>
<proteinExistence type="predicted"/>
<dbReference type="Proteomes" id="UP001186944">
    <property type="component" value="Unassembled WGS sequence"/>
</dbReference>
<reference evidence="2" key="1">
    <citation type="submission" date="2019-08" db="EMBL/GenBank/DDBJ databases">
        <title>The improved chromosome-level genome for the pearl oyster Pinctada fucata martensii using PacBio sequencing and Hi-C.</title>
        <authorList>
            <person name="Zheng Z."/>
        </authorList>
    </citation>
    <scope>NUCLEOTIDE SEQUENCE</scope>
    <source>
        <strain evidence="2">ZZ-2019</strain>
        <tissue evidence="2">Adductor muscle</tissue>
    </source>
</reference>
<accession>A0AA88XDN5</accession>
<keyword evidence="3" id="KW-1185">Reference proteome</keyword>
<feature type="compositionally biased region" description="Basic and acidic residues" evidence="1">
    <location>
        <begin position="95"/>
        <end position="113"/>
    </location>
</feature>
<feature type="compositionally biased region" description="Low complexity" evidence="1">
    <location>
        <begin position="17"/>
        <end position="44"/>
    </location>
</feature>
<feature type="region of interest" description="Disordered" evidence="1">
    <location>
        <begin position="16"/>
        <end position="129"/>
    </location>
</feature>
<dbReference type="AlphaFoldDB" id="A0AA88XDN5"/>
<comment type="caution">
    <text evidence="2">The sequence shown here is derived from an EMBL/GenBank/DDBJ whole genome shotgun (WGS) entry which is preliminary data.</text>
</comment>
<evidence type="ECO:0000256" key="1">
    <source>
        <dbReference type="SAM" id="MobiDB-lite"/>
    </source>
</evidence>
<organism evidence="2 3">
    <name type="scientific">Pinctada imbricata</name>
    <name type="common">Atlantic pearl-oyster</name>
    <name type="synonym">Pinctada martensii</name>
    <dbReference type="NCBI Taxonomy" id="66713"/>
    <lineage>
        <taxon>Eukaryota</taxon>
        <taxon>Metazoa</taxon>
        <taxon>Spiralia</taxon>
        <taxon>Lophotrochozoa</taxon>
        <taxon>Mollusca</taxon>
        <taxon>Bivalvia</taxon>
        <taxon>Autobranchia</taxon>
        <taxon>Pteriomorphia</taxon>
        <taxon>Pterioida</taxon>
        <taxon>Pterioidea</taxon>
        <taxon>Pteriidae</taxon>
        <taxon>Pinctada</taxon>
    </lineage>
</organism>
<feature type="compositionally biased region" description="Low complexity" evidence="1">
    <location>
        <begin position="52"/>
        <end position="70"/>
    </location>
</feature>
<dbReference type="EMBL" id="VSWD01000014">
    <property type="protein sequence ID" value="KAK3083423.1"/>
    <property type="molecule type" value="Genomic_DNA"/>
</dbReference>
<evidence type="ECO:0000313" key="2">
    <source>
        <dbReference type="EMBL" id="KAK3083423.1"/>
    </source>
</evidence>
<sequence>MTQTIFPMVSSTPLASTIMTTEQTTTNPTTIPTTSPTTTYVEPTTPEPTTPVPTTTELPEPTTPFIEPTTRVPSTNPTIIHKMDNLGNHKPKAYKNQDKTGTKSPLYEKKRTPDTGVRPGAQDGSASPACMQHPSLQFGRIVTSGYFYVGRYKV</sequence>